<evidence type="ECO:0000313" key="3">
    <source>
        <dbReference type="EMBL" id="THU54853.1"/>
    </source>
</evidence>
<comment type="caution">
    <text evidence="3">The sequence shown here is derived from an EMBL/GenBank/DDBJ whole genome shotgun (WGS) entry which is preliminary data.</text>
</comment>
<dbReference type="GO" id="GO:0010150">
    <property type="term" value="P:leaf senescence"/>
    <property type="evidence" value="ECO:0007669"/>
    <property type="project" value="UniProtKB-ARBA"/>
</dbReference>
<dbReference type="AlphaFoldDB" id="A0A4S8J0R1"/>
<dbReference type="Proteomes" id="UP000317650">
    <property type="component" value="Chromosome 11"/>
</dbReference>
<evidence type="ECO:0000313" key="4">
    <source>
        <dbReference type="Proteomes" id="UP000317650"/>
    </source>
</evidence>
<accession>A0A4S8J0R1</accession>
<feature type="region of interest" description="Disordered" evidence="2">
    <location>
        <begin position="42"/>
        <end position="77"/>
    </location>
</feature>
<reference evidence="3 4" key="1">
    <citation type="journal article" date="2019" name="Nat. Plants">
        <title>Genome sequencing of Musa balbisiana reveals subgenome evolution and function divergence in polyploid bananas.</title>
        <authorList>
            <person name="Yao X."/>
        </authorList>
    </citation>
    <scope>NUCLEOTIDE SEQUENCE [LARGE SCALE GENOMIC DNA]</scope>
    <source>
        <strain evidence="4">cv. DH-PKW</strain>
        <tissue evidence="3">Leaves</tissue>
    </source>
</reference>
<dbReference type="EMBL" id="PYDT01000007">
    <property type="protein sequence ID" value="THU54853.1"/>
    <property type="molecule type" value="Genomic_DNA"/>
</dbReference>
<organism evidence="3 4">
    <name type="scientific">Musa balbisiana</name>
    <name type="common">Banana</name>
    <dbReference type="NCBI Taxonomy" id="52838"/>
    <lineage>
        <taxon>Eukaryota</taxon>
        <taxon>Viridiplantae</taxon>
        <taxon>Streptophyta</taxon>
        <taxon>Embryophyta</taxon>
        <taxon>Tracheophyta</taxon>
        <taxon>Spermatophyta</taxon>
        <taxon>Magnoliopsida</taxon>
        <taxon>Liliopsida</taxon>
        <taxon>Zingiberales</taxon>
        <taxon>Musaceae</taxon>
        <taxon>Musa</taxon>
    </lineage>
</organism>
<dbReference type="InterPro" id="IPR007608">
    <property type="entry name" value="Senescence_reg_S40"/>
</dbReference>
<comment type="similarity">
    <text evidence="1">Belongs to the senescence regulator S40 family.</text>
</comment>
<dbReference type="PROSITE" id="PS51257">
    <property type="entry name" value="PROKAR_LIPOPROTEIN"/>
    <property type="match status" value="1"/>
</dbReference>
<dbReference type="PANTHER" id="PTHR46525">
    <property type="entry name" value="EMB|CAB72159.1"/>
    <property type="match status" value="1"/>
</dbReference>
<dbReference type="Pfam" id="PF04520">
    <property type="entry name" value="Senescence_reg"/>
    <property type="match status" value="1"/>
</dbReference>
<keyword evidence="4" id="KW-1185">Reference proteome</keyword>
<dbReference type="PANTHER" id="PTHR46525:SF2">
    <property type="entry name" value="EMB|CAB72159.1"/>
    <property type="match status" value="1"/>
</dbReference>
<feature type="region of interest" description="Disordered" evidence="2">
    <location>
        <begin position="96"/>
        <end position="117"/>
    </location>
</feature>
<gene>
    <name evidence="3" type="ORF">C4D60_Mb11t00430</name>
</gene>
<evidence type="ECO:0000256" key="2">
    <source>
        <dbReference type="SAM" id="MobiDB-lite"/>
    </source>
</evidence>
<evidence type="ECO:0008006" key="5">
    <source>
        <dbReference type="Google" id="ProtNLM"/>
    </source>
</evidence>
<sequence length="167" mass="17750">MAGRRQQQATKLAAHRLLVPPAGVAAVGCDADELDESDVWGCPAEPGQAEFAKPVPSSARSRGGHPRVGDRPAAAASSLPVNIPDWSKILGNCYGGSNSSSRDWWEEDDDEDGGGGRVAGPVIPPHELLCRSRAASFSVHEGVGRTLKGRDLNRVRNAIWEKTGFQD</sequence>
<proteinExistence type="inferred from homology"/>
<name>A0A4S8J0R1_MUSBA</name>
<protein>
    <recommendedName>
        <fullName evidence="5">Senescence regulator</fullName>
    </recommendedName>
</protein>
<evidence type="ECO:0000256" key="1">
    <source>
        <dbReference type="ARBA" id="ARBA00034773"/>
    </source>
</evidence>